<protein>
    <submittedName>
        <fullName evidence="1">Uncharacterized protein</fullName>
    </submittedName>
</protein>
<proteinExistence type="predicted"/>
<sequence length="57" mass="6464">MPREEMEYFQSRAEAEIALAQQASHSRAVQAHYQLASAYLDMVHGETPVAEPNFLSR</sequence>
<accession>A0A6J4U060</accession>
<gene>
    <name evidence="1" type="ORF">AVDCRST_MAG23-1484</name>
</gene>
<dbReference type="AlphaFoldDB" id="A0A6J4U060"/>
<name>A0A6J4U060_9SPHN</name>
<evidence type="ECO:0000313" key="1">
    <source>
        <dbReference type="EMBL" id="CAA9537092.1"/>
    </source>
</evidence>
<organism evidence="1">
    <name type="scientific">uncultured Sphingosinicella sp</name>
    <dbReference type="NCBI Taxonomy" id="478748"/>
    <lineage>
        <taxon>Bacteria</taxon>
        <taxon>Pseudomonadati</taxon>
        <taxon>Pseudomonadota</taxon>
        <taxon>Alphaproteobacteria</taxon>
        <taxon>Sphingomonadales</taxon>
        <taxon>Sphingosinicellaceae</taxon>
        <taxon>Sphingosinicella</taxon>
        <taxon>environmental samples</taxon>
    </lineage>
</organism>
<dbReference type="EMBL" id="CADCWD010000057">
    <property type="protein sequence ID" value="CAA9537092.1"/>
    <property type="molecule type" value="Genomic_DNA"/>
</dbReference>
<reference evidence="1" key="1">
    <citation type="submission" date="2020-02" db="EMBL/GenBank/DDBJ databases">
        <authorList>
            <person name="Meier V. D."/>
        </authorList>
    </citation>
    <scope>NUCLEOTIDE SEQUENCE</scope>
    <source>
        <strain evidence="1">AVDCRST_MAG23</strain>
    </source>
</reference>